<accession>A0A6J1KER9</accession>
<dbReference type="GeneID" id="111492605"/>
<keyword evidence="2" id="KW-0812">Transmembrane</keyword>
<protein>
    <submittedName>
        <fullName evidence="4">Uncharacterized protein LOC111492605</fullName>
    </submittedName>
</protein>
<dbReference type="PANTHER" id="PTHR34132:SF4">
    <property type="entry name" value="EXPRESSED PROTEIN"/>
    <property type="match status" value="1"/>
</dbReference>
<dbReference type="KEGG" id="cmax:111492605"/>
<proteinExistence type="predicted"/>
<name>A0A6J1KER9_CUCMA</name>
<dbReference type="OrthoDB" id="776916at2759"/>
<dbReference type="AlphaFoldDB" id="A0A6J1KER9"/>
<dbReference type="PANTHER" id="PTHR34132">
    <property type="entry name" value="EMB|CAB87627.1-RELATED"/>
    <property type="match status" value="1"/>
</dbReference>
<dbReference type="RefSeq" id="XP_022997733.1">
    <property type="nucleotide sequence ID" value="XM_023141965.1"/>
</dbReference>
<feature type="transmembrane region" description="Helical" evidence="2">
    <location>
        <begin position="71"/>
        <end position="88"/>
    </location>
</feature>
<keyword evidence="2" id="KW-1133">Transmembrane helix</keyword>
<sequence>MSGWLGGKAKQSKASLLPWRPYSPILKTPSLLTTPFINPKSFSNLSLSLSLHHSDPEVTEEARALKKMCPLRFILIFLSATLAGFFVLRNLKSQPQDFEADENSDAHSNDLSSNSTSSKVTSAMQSGFWTVVDMASGRYLWRHLFPSSQKRSD</sequence>
<feature type="compositionally biased region" description="Low complexity" evidence="1">
    <location>
        <begin position="109"/>
        <end position="118"/>
    </location>
</feature>
<reference evidence="4" key="1">
    <citation type="submission" date="2025-08" db="UniProtKB">
        <authorList>
            <consortium name="RefSeq"/>
        </authorList>
    </citation>
    <scope>IDENTIFICATION</scope>
    <source>
        <tissue evidence="4">Young leaves</tissue>
    </source>
</reference>
<gene>
    <name evidence="4" type="primary">LOC111492605</name>
</gene>
<evidence type="ECO:0000256" key="2">
    <source>
        <dbReference type="SAM" id="Phobius"/>
    </source>
</evidence>
<organism evidence="3 4">
    <name type="scientific">Cucurbita maxima</name>
    <name type="common">Pumpkin</name>
    <name type="synonym">Winter squash</name>
    <dbReference type="NCBI Taxonomy" id="3661"/>
    <lineage>
        <taxon>Eukaryota</taxon>
        <taxon>Viridiplantae</taxon>
        <taxon>Streptophyta</taxon>
        <taxon>Embryophyta</taxon>
        <taxon>Tracheophyta</taxon>
        <taxon>Spermatophyta</taxon>
        <taxon>Magnoliopsida</taxon>
        <taxon>eudicotyledons</taxon>
        <taxon>Gunneridae</taxon>
        <taxon>Pentapetalae</taxon>
        <taxon>rosids</taxon>
        <taxon>fabids</taxon>
        <taxon>Cucurbitales</taxon>
        <taxon>Cucurbitaceae</taxon>
        <taxon>Cucurbiteae</taxon>
        <taxon>Cucurbita</taxon>
    </lineage>
</organism>
<evidence type="ECO:0000313" key="3">
    <source>
        <dbReference type="Proteomes" id="UP000504608"/>
    </source>
</evidence>
<keyword evidence="2" id="KW-0472">Membrane</keyword>
<feature type="region of interest" description="Disordered" evidence="1">
    <location>
        <begin position="99"/>
        <end position="118"/>
    </location>
</feature>
<evidence type="ECO:0000256" key="1">
    <source>
        <dbReference type="SAM" id="MobiDB-lite"/>
    </source>
</evidence>
<dbReference type="Proteomes" id="UP000504608">
    <property type="component" value="Unplaced"/>
</dbReference>
<evidence type="ECO:0000313" key="4">
    <source>
        <dbReference type="RefSeq" id="XP_022997733.1"/>
    </source>
</evidence>
<keyword evidence="3" id="KW-1185">Reference proteome</keyword>